<dbReference type="Gene3D" id="2.30.29.30">
    <property type="entry name" value="Pleckstrin-homology domain (PH domain)/Phosphotyrosine-binding domain (PTB)"/>
    <property type="match status" value="1"/>
</dbReference>
<dbReference type="InterPro" id="IPR035999">
    <property type="entry name" value="Sec7_dom_sf"/>
</dbReference>
<dbReference type="Pfam" id="PF01369">
    <property type="entry name" value="Sec7"/>
    <property type="match status" value="1"/>
</dbReference>
<protein>
    <submittedName>
        <fullName evidence="3">SEC7-like protein</fullName>
    </submittedName>
</protein>
<dbReference type="GO" id="GO:0005085">
    <property type="term" value="F:guanyl-nucleotide exchange factor activity"/>
    <property type="evidence" value="ECO:0007669"/>
    <property type="project" value="InterPro"/>
</dbReference>
<dbReference type="InterPro" id="IPR023394">
    <property type="entry name" value="Sec7_C_sf"/>
</dbReference>
<feature type="region of interest" description="Disordered" evidence="1">
    <location>
        <begin position="506"/>
        <end position="532"/>
    </location>
</feature>
<dbReference type="GO" id="GO:0032012">
    <property type="term" value="P:regulation of ARF protein signal transduction"/>
    <property type="evidence" value="ECO:0007669"/>
    <property type="project" value="InterPro"/>
</dbReference>
<organism evidence="3 4">
    <name type="scientific">Fistulina hepatica ATCC 64428</name>
    <dbReference type="NCBI Taxonomy" id="1128425"/>
    <lineage>
        <taxon>Eukaryota</taxon>
        <taxon>Fungi</taxon>
        <taxon>Dikarya</taxon>
        <taxon>Basidiomycota</taxon>
        <taxon>Agaricomycotina</taxon>
        <taxon>Agaricomycetes</taxon>
        <taxon>Agaricomycetidae</taxon>
        <taxon>Agaricales</taxon>
        <taxon>Fistulinaceae</taxon>
        <taxon>Fistulina</taxon>
    </lineage>
</organism>
<dbReference type="PROSITE" id="PS50190">
    <property type="entry name" value="SEC7"/>
    <property type="match status" value="1"/>
</dbReference>
<evidence type="ECO:0000259" key="2">
    <source>
        <dbReference type="PROSITE" id="PS50190"/>
    </source>
</evidence>
<evidence type="ECO:0000313" key="3">
    <source>
        <dbReference type="EMBL" id="KIY50305.1"/>
    </source>
</evidence>
<dbReference type="InterPro" id="IPR011993">
    <property type="entry name" value="PH-like_dom_sf"/>
</dbReference>
<dbReference type="EMBL" id="KN881676">
    <property type="protein sequence ID" value="KIY50305.1"/>
    <property type="molecule type" value="Genomic_DNA"/>
</dbReference>
<dbReference type="PANTHER" id="PTHR10663">
    <property type="entry name" value="GUANYL-NUCLEOTIDE EXCHANGE FACTOR"/>
    <property type="match status" value="1"/>
</dbReference>
<proteinExistence type="predicted"/>
<dbReference type="InterPro" id="IPR000904">
    <property type="entry name" value="Sec7_dom"/>
</dbReference>
<feature type="compositionally biased region" description="Low complexity" evidence="1">
    <location>
        <begin position="7"/>
        <end position="33"/>
    </location>
</feature>
<dbReference type="Gene3D" id="1.10.220.20">
    <property type="match status" value="1"/>
</dbReference>
<dbReference type="OrthoDB" id="430364at2759"/>
<accession>A0A0D7AJ08</accession>
<dbReference type="Proteomes" id="UP000054144">
    <property type="component" value="Unassembled WGS sequence"/>
</dbReference>
<name>A0A0D7AJ08_9AGAR</name>
<dbReference type="SMART" id="SM00222">
    <property type="entry name" value="Sec7"/>
    <property type="match status" value="1"/>
</dbReference>
<feature type="domain" description="SEC7" evidence="2">
    <location>
        <begin position="167"/>
        <end position="362"/>
    </location>
</feature>
<evidence type="ECO:0000313" key="4">
    <source>
        <dbReference type="Proteomes" id="UP000054144"/>
    </source>
</evidence>
<dbReference type="SUPFAM" id="SSF50729">
    <property type="entry name" value="PH domain-like"/>
    <property type="match status" value="1"/>
</dbReference>
<reference evidence="3 4" key="1">
    <citation type="journal article" date="2015" name="Fungal Genet. Biol.">
        <title>Evolution of novel wood decay mechanisms in Agaricales revealed by the genome sequences of Fistulina hepatica and Cylindrobasidium torrendii.</title>
        <authorList>
            <person name="Floudas D."/>
            <person name="Held B.W."/>
            <person name="Riley R."/>
            <person name="Nagy L.G."/>
            <person name="Koehler G."/>
            <person name="Ransdell A.S."/>
            <person name="Younus H."/>
            <person name="Chow J."/>
            <person name="Chiniquy J."/>
            <person name="Lipzen A."/>
            <person name="Tritt A."/>
            <person name="Sun H."/>
            <person name="Haridas S."/>
            <person name="LaButti K."/>
            <person name="Ohm R.A."/>
            <person name="Kues U."/>
            <person name="Blanchette R.A."/>
            <person name="Grigoriev I.V."/>
            <person name="Minto R.E."/>
            <person name="Hibbett D.S."/>
        </authorList>
    </citation>
    <scope>NUCLEOTIDE SEQUENCE [LARGE SCALE GENOMIC DNA]</scope>
    <source>
        <strain evidence="3 4">ATCC 64428</strain>
    </source>
</reference>
<dbReference type="Gene3D" id="1.10.1000.11">
    <property type="entry name" value="Arf Nucleotide-binding Site Opener,domain 2"/>
    <property type="match status" value="1"/>
</dbReference>
<keyword evidence="4" id="KW-1185">Reference proteome</keyword>
<gene>
    <name evidence="3" type="ORF">FISHEDRAFT_39488</name>
</gene>
<feature type="region of interest" description="Disordered" evidence="1">
    <location>
        <begin position="1"/>
        <end position="33"/>
    </location>
</feature>
<dbReference type="PANTHER" id="PTHR10663:SF405">
    <property type="entry name" value="ARF GUANINE NUCLEOTIDE EXCHANGE FACTOR SYT1"/>
    <property type="match status" value="1"/>
</dbReference>
<dbReference type="AlphaFoldDB" id="A0A0D7AJ08"/>
<sequence length="632" mass="70463">MSPKDALSSTTPDPTSSLSDYPARSTSETSSISSRFSPPAVIVLDQKINGEERHGSIILQRLDESLARGSRSPMWASAIDEPSRKLLMSSPVLQVVNANTVKDRFLFLFTDLLVIAKPVFEDPATIDDRHFSDVYGPSPTNRRFIIKNVVLLRHLRFHDDLSADLASKTDAPPRNPRLRLFVHQFNQDPEHAVLTLFLSVKGSHNPRLLGQLLFKTLDLDRARLGQYLSMKGSKVVLKAFLDNFGFLGLRIDRALRAFLLSIHVDPSSSSFDYLVDAFASRWYEANAGILAYDKDLALRLVRALVQLNEAIHGGLAEEYGPGHYPSRYVPSKEFVSAFRRFDPKNLISNQFLEDVYVSIAENQLAQARNPLSARTDLTIAVKRPIPTRLTYKVKSDPVVLRIPNPDNDFSISLFGDGLVFDPPCLTFTKSCEASFRITGVALGPKTMIMCRSGQHALAYGRLPLSSTITVGRAFMRNTFQLAFSDHKGNKRRYMFSVDDHLLHTLIGDDSPGPETMDSSRLNGDQRPGRGLAEDRTLPFHARSKSRSKVYHQYGAGRNELELGNGDDTEGNSEQSLRLAGKTWSVEDIELQCQQNSSIALVLSCVLSLLCFSCLTPLQISSSRDTQCTMTRH</sequence>
<dbReference type="SUPFAM" id="SSF48425">
    <property type="entry name" value="Sec7 domain"/>
    <property type="match status" value="1"/>
</dbReference>
<evidence type="ECO:0000256" key="1">
    <source>
        <dbReference type="SAM" id="MobiDB-lite"/>
    </source>
</evidence>